<evidence type="ECO:0000313" key="4">
    <source>
        <dbReference type="EMBL" id="CAI0404402.1"/>
    </source>
</evidence>
<organism evidence="4 5">
    <name type="scientific">Linum tenue</name>
    <dbReference type="NCBI Taxonomy" id="586396"/>
    <lineage>
        <taxon>Eukaryota</taxon>
        <taxon>Viridiplantae</taxon>
        <taxon>Streptophyta</taxon>
        <taxon>Embryophyta</taxon>
        <taxon>Tracheophyta</taxon>
        <taxon>Spermatophyta</taxon>
        <taxon>Magnoliopsida</taxon>
        <taxon>eudicotyledons</taxon>
        <taxon>Gunneridae</taxon>
        <taxon>Pentapetalae</taxon>
        <taxon>rosids</taxon>
        <taxon>fabids</taxon>
        <taxon>Malpighiales</taxon>
        <taxon>Linaceae</taxon>
        <taxon>Linum</taxon>
    </lineage>
</organism>
<dbReference type="SUPFAM" id="SSF101148">
    <property type="entry name" value="Plant invertase/pectin methylesterase inhibitor"/>
    <property type="match status" value="1"/>
</dbReference>
<dbReference type="InterPro" id="IPR051955">
    <property type="entry name" value="PME_Inhibitor"/>
</dbReference>
<dbReference type="SMART" id="SM00856">
    <property type="entry name" value="PMEI"/>
    <property type="match status" value="1"/>
</dbReference>
<name>A0AAV0J457_9ROSI</name>
<evidence type="ECO:0000256" key="2">
    <source>
        <dbReference type="ARBA" id="ARBA00038471"/>
    </source>
</evidence>
<accession>A0AAV0J457</accession>
<gene>
    <name evidence="4" type="ORF">LITE_LOCUS12449</name>
</gene>
<dbReference type="FunFam" id="1.20.140.40:FF:000005">
    <property type="entry name" value="Pectin methylesterase inhibitor 1"/>
    <property type="match status" value="1"/>
</dbReference>
<evidence type="ECO:0000256" key="1">
    <source>
        <dbReference type="ARBA" id="ARBA00022729"/>
    </source>
</evidence>
<comment type="caution">
    <text evidence="4">The sequence shown here is derived from an EMBL/GenBank/DDBJ whole genome shotgun (WGS) entry which is preliminary data.</text>
</comment>
<dbReference type="InterPro" id="IPR035513">
    <property type="entry name" value="Invertase/methylesterase_inhib"/>
</dbReference>
<dbReference type="InterPro" id="IPR006501">
    <property type="entry name" value="Pectinesterase_inhib_dom"/>
</dbReference>
<evidence type="ECO:0000259" key="3">
    <source>
        <dbReference type="SMART" id="SM00856"/>
    </source>
</evidence>
<feature type="non-terminal residue" evidence="4">
    <location>
        <position position="1"/>
    </location>
</feature>
<dbReference type="CDD" id="cd15798">
    <property type="entry name" value="PMEI-like_3"/>
    <property type="match status" value="1"/>
</dbReference>
<dbReference type="NCBIfam" id="TIGR01614">
    <property type="entry name" value="PME_inhib"/>
    <property type="match status" value="1"/>
</dbReference>
<proteinExistence type="inferred from homology"/>
<evidence type="ECO:0000313" key="5">
    <source>
        <dbReference type="Proteomes" id="UP001154282"/>
    </source>
</evidence>
<protein>
    <recommendedName>
        <fullName evidence="3">Pectinesterase inhibitor domain-containing protein</fullName>
    </recommendedName>
</protein>
<dbReference type="GO" id="GO:0046910">
    <property type="term" value="F:pectinesterase inhibitor activity"/>
    <property type="evidence" value="ECO:0007669"/>
    <property type="project" value="UniProtKB-ARBA"/>
</dbReference>
<dbReference type="EMBL" id="CAMGYJ010000004">
    <property type="protein sequence ID" value="CAI0404402.1"/>
    <property type="molecule type" value="Genomic_DNA"/>
</dbReference>
<feature type="domain" description="Pectinesterase inhibitor" evidence="3">
    <location>
        <begin position="69"/>
        <end position="229"/>
    </location>
</feature>
<dbReference type="Proteomes" id="UP001154282">
    <property type="component" value="Unassembled WGS sequence"/>
</dbReference>
<keyword evidence="1" id="KW-0732">Signal</keyword>
<comment type="similarity">
    <text evidence="2">Belongs to the PMEI family.</text>
</comment>
<reference evidence="4" key="1">
    <citation type="submission" date="2022-08" db="EMBL/GenBank/DDBJ databases">
        <authorList>
            <person name="Gutierrez-Valencia J."/>
        </authorList>
    </citation>
    <scope>NUCLEOTIDE SEQUENCE</scope>
</reference>
<dbReference type="Gene3D" id="1.20.140.40">
    <property type="entry name" value="Invertase/pectin methylesterase inhibitor family protein"/>
    <property type="match status" value="1"/>
</dbReference>
<dbReference type="PANTHER" id="PTHR31080:SF87">
    <property type="entry name" value="PECTINESTERASE INHIBITOR 7"/>
    <property type="match status" value="1"/>
</dbReference>
<keyword evidence="5" id="KW-1185">Reference proteome</keyword>
<dbReference type="Pfam" id="PF04043">
    <property type="entry name" value="PMEI"/>
    <property type="match status" value="1"/>
</dbReference>
<dbReference type="AlphaFoldDB" id="A0AAV0J457"/>
<dbReference type="PANTHER" id="PTHR31080">
    <property type="entry name" value="PECTINESTERASE INHIBITOR-LIKE"/>
    <property type="match status" value="1"/>
</dbReference>
<sequence>AKPHKIPPLKPRTSILLLIALSIHNFSPSSPNKPAMTKLLLTSLLLLCATISTAAAPANPRSSAAAAAAAASFIKSSCSATTYPALCVQSLLSYAPTIQRSPKQLAQAALAVSLSRAQSTRSYVRALARFEGLRPREKAAIRDCVGEIGDTVDRLGKSIREMKAMGEKRSGPRFEWHFGNVATWVSAALTDANTCVDGFAGKALNGRMKSGIEARFTNAAQFISNALALVNKYGGGH</sequence>